<keyword evidence="6" id="KW-0862">Zinc</keyword>
<keyword evidence="5" id="KW-0378">Hydrolase</keyword>
<keyword evidence="1" id="KW-0031">Aminopeptidase</keyword>
<evidence type="ECO:0000256" key="4">
    <source>
        <dbReference type="ARBA" id="ARBA00022729"/>
    </source>
</evidence>
<dbReference type="GO" id="GO:0004177">
    <property type="term" value="F:aminopeptidase activity"/>
    <property type="evidence" value="ECO:0007669"/>
    <property type="project" value="UniProtKB-KW"/>
</dbReference>
<dbReference type="EMBL" id="JAAGYV010000067">
    <property type="protein sequence ID" value="NEK73347.1"/>
    <property type="molecule type" value="Genomic_DNA"/>
</dbReference>
<feature type="domain" description="Peptidase M28" evidence="7">
    <location>
        <begin position="298"/>
        <end position="510"/>
    </location>
</feature>
<protein>
    <submittedName>
        <fullName evidence="8">M28 family peptidase</fullName>
    </submittedName>
</protein>
<dbReference type="CDD" id="cd05660">
    <property type="entry name" value="M28_like_PA"/>
    <property type="match status" value="1"/>
</dbReference>
<evidence type="ECO:0000256" key="3">
    <source>
        <dbReference type="ARBA" id="ARBA00022723"/>
    </source>
</evidence>
<dbReference type="Gene3D" id="3.50.30.30">
    <property type="match status" value="1"/>
</dbReference>
<dbReference type="GO" id="GO:0006508">
    <property type="term" value="P:proteolysis"/>
    <property type="evidence" value="ECO:0007669"/>
    <property type="project" value="UniProtKB-KW"/>
</dbReference>
<reference evidence="8" key="1">
    <citation type="submission" date="2019-11" db="EMBL/GenBank/DDBJ databases">
        <title>Genome-resolved metagenomics to study the prevalence of co-infection and intraspecific heterogeneity among plant pathogen metapopulations.</title>
        <authorList>
            <person name="Newberry E."/>
            <person name="Bhandari R."/>
            <person name="Kemble J."/>
            <person name="Sikora E."/>
            <person name="Potnis N."/>
        </authorList>
    </citation>
    <scope>NUCLEOTIDE SEQUENCE</scope>
    <source>
        <strain evidence="8">Xe_Pep_Tuscaloosa_18b</strain>
    </source>
</reference>
<evidence type="ECO:0000259" key="7">
    <source>
        <dbReference type="Pfam" id="PF04389"/>
    </source>
</evidence>
<dbReference type="InterPro" id="IPR046450">
    <property type="entry name" value="PA_dom_sf"/>
</dbReference>
<name>A0A6B3KIJ3_XANEU</name>
<dbReference type="Pfam" id="PF04389">
    <property type="entry name" value="Peptidase_M28"/>
    <property type="match status" value="1"/>
</dbReference>
<dbReference type="SUPFAM" id="SSF52025">
    <property type="entry name" value="PA domain"/>
    <property type="match status" value="1"/>
</dbReference>
<dbReference type="PANTHER" id="PTHR12147">
    <property type="entry name" value="METALLOPEPTIDASE M28 FAMILY MEMBER"/>
    <property type="match status" value="1"/>
</dbReference>
<keyword evidence="3" id="KW-0479">Metal-binding</keyword>
<dbReference type="PANTHER" id="PTHR12147:SF56">
    <property type="entry name" value="AMINOPEPTIDASE YDR415C-RELATED"/>
    <property type="match status" value="1"/>
</dbReference>
<proteinExistence type="predicted"/>
<evidence type="ECO:0000256" key="2">
    <source>
        <dbReference type="ARBA" id="ARBA00022670"/>
    </source>
</evidence>
<evidence type="ECO:0000256" key="6">
    <source>
        <dbReference type="ARBA" id="ARBA00022833"/>
    </source>
</evidence>
<dbReference type="Gene3D" id="3.40.630.10">
    <property type="entry name" value="Zn peptidases"/>
    <property type="match status" value="1"/>
</dbReference>
<evidence type="ECO:0000313" key="8">
    <source>
        <dbReference type="EMBL" id="NEK73347.1"/>
    </source>
</evidence>
<sequence length="549" mass="59411">MKRVAVGLLAMAVSTALMAATPSFDGARISRDVKELASDAYEGRGPATAGEEKTIAYLSEQFAEAGLQPGGDLANGKRGWTQAVPLRRADIVGTPTIAVQNAGKPQTLTQGKQIAIRAALDGSSKVEIANAPLVFVGYGVKAPERNWDDFKGVDLKGKIAVVLINDPDFETGKGDFDGTGMTYYCRWTYKYEEGARQGALGVLVVHETAPASYGWDTVASSNTNTMFDVVRDNPRSAHPTLEGWIQRDLATELFKHAGLDFETLKKQAQTRGFKPVELKGQRLSASYQVKSDVITSHNVVARLEGSKHPDETLIYSAHWDHIGVGKPDARGDTIFNGALDNASGTAALLELARGFAQGPTPERSVVFLAVTAEEKGLLGSEFYASKPLYPLDTTVAVINMDGMNPFVPSRDFGIYGTAKLELLDQLKSVAAQSKLRYTPDPKPQAGYFFRSDHFSFAKRGVPALSYAAGQDWEVGGVAAGKAAADDYTAKRYHQQGDEWKPDWTFAGAARDLGVLYALGQQLADSRQWPNWSQDSEFRATRDASAAARK</sequence>
<dbReference type="SUPFAM" id="SSF53187">
    <property type="entry name" value="Zn-dependent exopeptidases"/>
    <property type="match status" value="1"/>
</dbReference>
<keyword evidence="4" id="KW-0732">Signal</keyword>
<dbReference type="CDD" id="cd04821">
    <property type="entry name" value="PA_M28_1_2"/>
    <property type="match status" value="1"/>
</dbReference>
<dbReference type="RefSeq" id="WP_046937565.1">
    <property type="nucleotide sequence ID" value="NZ_JAQRDX010000026.1"/>
</dbReference>
<dbReference type="InterPro" id="IPR045175">
    <property type="entry name" value="M28_fam"/>
</dbReference>
<dbReference type="AlphaFoldDB" id="A0A6B3KIJ3"/>
<dbReference type="FunFam" id="3.40.630.10:FF:000088">
    <property type="entry name" value="Peptidase M20"/>
    <property type="match status" value="1"/>
</dbReference>
<dbReference type="InterPro" id="IPR007484">
    <property type="entry name" value="Peptidase_M28"/>
</dbReference>
<gene>
    <name evidence="8" type="ORF">G3W62_11245</name>
</gene>
<accession>A0A6B3KIJ3</accession>
<evidence type="ECO:0000256" key="1">
    <source>
        <dbReference type="ARBA" id="ARBA00022438"/>
    </source>
</evidence>
<dbReference type="FunFam" id="3.50.30.30:FF:000037">
    <property type="entry name" value="Peptidase M20"/>
    <property type="match status" value="1"/>
</dbReference>
<dbReference type="GO" id="GO:0046872">
    <property type="term" value="F:metal ion binding"/>
    <property type="evidence" value="ECO:0007669"/>
    <property type="project" value="UniProtKB-KW"/>
</dbReference>
<keyword evidence="2" id="KW-0645">Protease</keyword>
<dbReference type="GO" id="GO:0008235">
    <property type="term" value="F:metalloexopeptidase activity"/>
    <property type="evidence" value="ECO:0007669"/>
    <property type="project" value="InterPro"/>
</dbReference>
<organism evidence="8">
    <name type="scientific">Xanthomonas euvesicatoria</name>
    <dbReference type="NCBI Taxonomy" id="456327"/>
    <lineage>
        <taxon>Bacteria</taxon>
        <taxon>Pseudomonadati</taxon>
        <taxon>Pseudomonadota</taxon>
        <taxon>Gammaproteobacteria</taxon>
        <taxon>Lysobacterales</taxon>
        <taxon>Lysobacteraceae</taxon>
        <taxon>Xanthomonas</taxon>
    </lineage>
</organism>
<comment type="caution">
    <text evidence="8">The sequence shown here is derived from an EMBL/GenBank/DDBJ whole genome shotgun (WGS) entry which is preliminary data.</text>
</comment>
<evidence type="ECO:0000256" key="5">
    <source>
        <dbReference type="ARBA" id="ARBA00022801"/>
    </source>
</evidence>